<sequence length="422" mass="50660">MKEIIKEKLDSMGNLAQRKILKNVMEGVFESLLDYQEEMSKNLEARVFNQIENQESNYNIYTTIVKQDKLNLIDDFLFPILDRDKEEIDKGEIIKQINQKEELIITRVFFDLGYQEIENLRKENRIFSGIIVGEEREYKISFELRYNQEYLKAEKELYEIFIENSLAWRTINNPYIRKIFDVVIVDYDEKVEELSDFESIDFDLEEFDDNKYLNYIPVWNIGKIYKKADGFPMAARDKVNYDHMIYLDNMNVQNGYLVVVNDYNIVSIRKSREELVITSDESNSVPWEILKVVQERKFKNYHLEFELMSNTKKDSFMDKTFQQNHKVIKTLGEINRICNSFQNINEFNLEEVKILENMTYDSFTYDYNQFIEDEIRIANLKKVMLLKFSSNREDYLKYDLLSFIVSELQMYFPDYICEGVCE</sequence>
<dbReference type="AlphaFoldDB" id="A0A4R8HL22"/>
<dbReference type="EMBL" id="SOEG01000002">
    <property type="protein sequence ID" value="TDX58974.1"/>
    <property type="molecule type" value="Genomic_DNA"/>
</dbReference>
<reference evidence="1 2" key="1">
    <citation type="submission" date="2019-03" db="EMBL/GenBank/DDBJ databases">
        <title>Subsurface microbial communities from deep shales in Ohio and West Virginia, USA.</title>
        <authorList>
            <person name="Wrighton K."/>
        </authorList>
    </citation>
    <scope>NUCLEOTIDE SEQUENCE [LARGE SCALE GENOMIC DNA]</scope>
    <source>
        <strain evidence="1 2">MSL 6dP</strain>
    </source>
</reference>
<proteinExistence type="predicted"/>
<evidence type="ECO:0008006" key="3">
    <source>
        <dbReference type="Google" id="ProtNLM"/>
    </source>
</evidence>
<dbReference type="Proteomes" id="UP000295832">
    <property type="component" value="Unassembled WGS sequence"/>
</dbReference>
<gene>
    <name evidence="1" type="ORF">C7959_102112</name>
</gene>
<protein>
    <recommendedName>
        <fullName evidence="3">Normocyte-binding protein</fullName>
    </recommendedName>
</protein>
<comment type="caution">
    <text evidence="1">The sequence shown here is derived from an EMBL/GenBank/DDBJ whole genome shotgun (WGS) entry which is preliminary data.</text>
</comment>
<keyword evidence="2" id="KW-1185">Reference proteome</keyword>
<evidence type="ECO:0000313" key="1">
    <source>
        <dbReference type="EMBL" id="TDX58974.1"/>
    </source>
</evidence>
<accession>A0A4R8HL22</accession>
<dbReference type="RefSeq" id="WP_134114578.1">
    <property type="nucleotide sequence ID" value="NZ_SOEG01000002.1"/>
</dbReference>
<evidence type="ECO:0000313" key="2">
    <source>
        <dbReference type="Proteomes" id="UP000295832"/>
    </source>
</evidence>
<name>A0A4R8HL22_9FIRM</name>
<organism evidence="1 2">
    <name type="scientific">Orenia marismortui</name>
    <dbReference type="NCBI Taxonomy" id="46469"/>
    <lineage>
        <taxon>Bacteria</taxon>
        <taxon>Bacillati</taxon>
        <taxon>Bacillota</taxon>
        <taxon>Clostridia</taxon>
        <taxon>Halanaerobiales</taxon>
        <taxon>Halobacteroidaceae</taxon>
        <taxon>Orenia</taxon>
    </lineage>
</organism>
<dbReference type="STRING" id="926561.GCA_000379025_01968"/>